<proteinExistence type="predicted"/>
<sequence length="96" mass="10879">MTHEGFGITGKIDIPGIEDIRRGSAFVDLNQQAPFADIGFQRTVCLRPLQIRRGQKRIRRRRVPQIQKNMAQRIPTASTDHVHLTDFQKADGKAVS</sequence>
<comment type="caution">
    <text evidence="1">The sequence shown here is derived from an EMBL/GenBank/DDBJ whole genome shotgun (WGS) entry which is preliminary data.</text>
</comment>
<reference evidence="1" key="1">
    <citation type="submission" date="2019-08" db="EMBL/GenBank/DDBJ databases">
        <authorList>
            <person name="Kucharzyk K."/>
            <person name="Murdoch R.W."/>
            <person name="Higgins S."/>
            <person name="Loffler F."/>
        </authorList>
    </citation>
    <scope>NUCLEOTIDE SEQUENCE</scope>
</reference>
<gene>
    <name evidence="1" type="ORF">SDC9_156490</name>
</gene>
<name>A0A645F4K0_9ZZZZ</name>
<protein>
    <submittedName>
        <fullName evidence="1">Uncharacterized protein</fullName>
    </submittedName>
</protein>
<accession>A0A645F4K0</accession>
<organism evidence="1">
    <name type="scientific">bioreactor metagenome</name>
    <dbReference type="NCBI Taxonomy" id="1076179"/>
    <lineage>
        <taxon>unclassified sequences</taxon>
        <taxon>metagenomes</taxon>
        <taxon>ecological metagenomes</taxon>
    </lineage>
</organism>
<dbReference type="AlphaFoldDB" id="A0A645F4K0"/>
<dbReference type="EMBL" id="VSSQ01055294">
    <property type="protein sequence ID" value="MPN09201.1"/>
    <property type="molecule type" value="Genomic_DNA"/>
</dbReference>
<evidence type="ECO:0000313" key="1">
    <source>
        <dbReference type="EMBL" id="MPN09201.1"/>
    </source>
</evidence>